<feature type="domain" description="MacB-like periplasmic core" evidence="8">
    <location>
        <begin position="18"/>
        <end position="232"/>
    </location>
</feature>
<sequence length="401" mass="44014" precursor="true">MSIWRIVFKSLRQHLLSTLVTAFSIALAGGLLMSVWSIKEQAQATFTQINGGFDAVLGARSSKLQLVLNAVFHMEASPANISWSDYEEIQKNPSVELAVPIAMGDNFRGYRIVGTLPDLFTKTEYAPGRHYQVKAPGRIFDSSLREAIVGSFVAEKLHLKRGDTFHPYHGLTFNEKEEHAESYVIVGILEPSNTPADRVIWIPLEGVQKMSGHKAEAADELSAVLVKLRNPIAGRSLEEFYNKQGTKLTFAWPIGATMAELLSKISWFDKLLELVAYLVALVATGSILASIYNTMNERRREIAILRALGAHRDMIFSMIVLESATIAALGMLIGFGVYFGIMTFAAEIVRSKTGVVIDPMAGNLVLLWTPLGMIGISALAGLIPAFKAYRTDVAENLVPLS</sequence>
<feature type="transmembrane region" description="Helical" evidence="6">
    <location>
        <begin position="274"/>
        <end position="294"/>
    </location>
</feature>
<evidence type="ECO:0000313" key="9">
    <source>
        <dbReference type="EMBL" id="EEF61715.1"/>
    </source>
</evidence>
<keyword evidence="10" id="KW-1185">Reference proteome</keyword>
<dbReference type="AlphaFoldDB" id="B9XEK1"/>
<comment type="subcellular location">
    <subcellularLocation>
        <location evidence="1">Cell membrane</location>
        <topology evidence="1">Multi-pass membrane protein</topology>
    </subcellularLocation>
</comment>
<dbReference type="InterPro" id="IPR051125">
    <property type="entry name" value="ABC-4/HrtB_transporter"/>
</dbReference>
<protein>
    <recommendedName>
        <fullName evidence="11">ABC3 transporter permease protein domain-containing protein</fullName>
    </recommendedName>
</protein>
<evidence type="ECO:0000256" key="1">
    <source>
        <dbReference type="ARBA" id="ARBA00004651"/>
    </source>
</evidence>
<dbReference type="OrthoDB" id="9784014at2"/>
<dbReference type="PANTHER" id="PTHR43738">
    <property type="entry name" value="ABC TRANSPORTER, MEMBRANE PROTEIN"/>
    <property type="match status" value="1"/>
</dbReference>
<evidence type="ECO:0000259" key="7">
    <source>
        <dbReference type="Pfam" id="PF02687"/>
    </source>
</evidence>
<evidence type="ECO:0000256" key="6">
    <source>
        <dbReference type="SAM" id="Phobius"/>
    </source>
</evidence>
<dbReference type="InterPro" id="IPR003838">
    <property type="entry name" value="ABC3_permease_C"/>
</dbReference>
<evidence type="ECO:0000256" key="4">
    <source>
        <dbReference type="ARBA" id="ARBA00022989"/>
    </source>
</evidence>
<reference evidence="9 10" key="1">
    <citation type="journal article" date="2011" name="J. Bacteriol.">
        <title>Genome sequence of 'Pedosphaera parvula' Ellin514, an aerobic Verrucomicrobial isolate from pasture soil.</title>
        <authorList>
            <person name="Kant R."/>
            <person name="van Passel M.W."/>
            <person name="Sangwan P."/>
            <person name="Palva A."/>
            <person name="Lucas S."/>
            <person name="Copeland A."/>
            <person name="Lapidus A."/>
            <person name="Glavina Del Rio T."/>
            <person name="Dalin E."/>
            <person name="Tice H."/>
            <person name="Bruce D."/>
            <person name="Goodwin L."/>
            <person name="Pitluck S."/>
            <person name="Chertkov O."/>
            <person name="Larimer F.W."/>
            <person name="Land M.L."/>
            <person name="Hauser L."/>
            <person name="Brettin T.S."/>
            <person name="Detter J.C."/>
            <person name="Han S."/>
            <person name="de Vos W.M."/>
            <person name="Janssen P.H."/>
            <person name="Smidt H."/>
        </authorList>
    </citation>
    <scope>NUCLEOTIDE SEQUENCE [LARGE SCALE GENOMIC DNA]</scope>
    <source>
        <strain evidence="9 10">Ellin514</strain>
    </source>
</reference>
<dbReference type="EMBL" id="ABOX02000008">
    <property type="protein sequence ID" value="EEF61715.1"/>
    <property type="molecule type" value="Genomic_DNA"/>
</dbReference>
<dbReference type="PANTHER" id="PTHR43738:SF2">
    <property type="entry name" value="ABC TRANSPORTER PERMEASE"/>
    <property type="match status" value="1"/>
</dbReference>
<organism evidence="9 10">
    <name type="scientific">Pedosphaera parvula (strain Ellin514)</name>
    <dbReference type="NCBI Taxonomy" id="320771"/>
    <lineage>
        <taxon>Bacteria</taxon>
        <taxon>Pseudomonadati</taxon>
        <taxon>Verrucomicrobiota</taxon>
        <taxon>Pedosphaerae</taxon>
        <taxon>Pedosphaerales</taxon>
        <taxon>Pedosphaeraceae</taxon>
        <taxon>Pedosphaera</taxon>
    </lineage>
</organism>
<dbReference type="Proteomes" id="UP000003688">
    <property type="component" value="Unassembled WGS sequence"/>
</dbReference>
<evidence type="ECO:0008006" key="11">
    <source>
        <dbReference type="Google" id="ProtNLM"/>
    </source>
</evidence>
<evidence type="ECO:0000259" key="8">
    <source>
        <dbReference type="Pfam" id="PF12704"/>
    </source>
</evidence>
<dbReference type="RefSeq" id="WP_007414249.1">
    <property type="nucleotide sequence ID" value="NZ_ABOX02000008.1"/>
</dbReference>
<evidence type="ECO:0000256" key="5">
    <source>
        <dbReference type="ARBA" id="ARBA00023136"/>
    </source>
</evidence>
<feature type="transmembrane region" description="Helical" evidence="6">
    <location>
        <begin position="361"/>
        <end position="383"/>
    </location>
</feature>
<name>B9XEK1_PEDPL</name>
<evidence type="ECO:0000256" key="3">
    <source>
        <dbReference type="ARBA" id="ARBA00022692"/>
    </source>
</evidence>
<keyword evidence="3 6" id="KW-0812">Transmembrane</keyword>
<keyword evidence="5 6" id="KW-0472">Membrane</keyword>
<dbReference type="InterPro" id="IPR025857">
    <property type="entry name" value="MacB_PCD"/>
</dbReference>
<gene>
    <name evidence="9" type="ORF">Cflav_PD4755</name>
</gene>
<dbReference type="Pfam" id="PF02687">
    <property type="entry name" value="FtsX"/>
    <property type="match status" value="1"/>
</dbReference>
<keyword evidence="4 6" id="KW-1133">Transmembrane helix</keyword>
<accession>B9XEK1</accession>
<evidence type="ECO:0000256" key="2">
    <source>
        <dbReference type="ARBA" id="ARBA00022475"/>
    </source>
</evidence>
<dbReference type="GO" id="GO:0005886">
    <property type="term" value="C:plasma membrane"/>
    <property type="evidence" value="ECO:0007669"/>
    <property type="project" value="UniProtKB-SubCell"/>
</dbReference>
<evidence type="ECO:0000313" key="10">
    <source>
        <dbReference type="Proteomes" id="UP000003688"/>
    </source>
</evidence>
<keyword evidence="2" id="KW-1003">Cell membrane</keyword>
<feature type="domain" description="ABC3 transporter permease C-terminal" evidence="7">
    <location>
        <begin position="275"/>
        <end position="392"/>
    </location>
</feature>
<feature type="transmembrane region" description="Helical" evidence="6">
    <location>
        <begin position="315"/>
        <end position="341"/>
    </location>
</feature>
<dbReference type="Pfam" id="PF12704">
    <property type="entry name" value="MacB_PCD"/>
    <property type="match status" value="1"/>
</dbReference>
<comment type="caution">
    <text evidence="9">The sequence shown here is derived from an EMBL/GenBank/DDBJ whole genome shotgun (WGS) entry which is preliminary data.</text>
</comment>
<dbReference type="STRING" id="320771.Cflav_PD4755"/>
<proteinExistence type="predicted"/>